<dbReference type="GO" id="GO:0005975">
    <property type="term" value="P:carbohydrate metabolic process"/>
    <property type="evidence" value="ECO:0007669"/>
    <property type="project" value="TreeGrafter"/>
</dbReference>
<evidence type="ECO:0000256" key="11">
    <source>
        <dbReference type="ARBA" id="ARBA00023034"/>
    </source>
</evidence>
<dbReference type="PANTHER" id="PTHR10896">
    <property type="entry name" value="GALACTOSYLGALACTOSYLXYLOSYLPROTEIN 3-BETA-GLUCURONOSYLTRANSFERASE BETA-1,3-GLUCURONYLTRANSFERASE"/>
    <property type="match status" value="1"/>
</dbReference>
<evidence type="ECO:0000313" key="19">
    <source>
        <dbReference type="EMBL" id="CAH1113795.1"/>
    </source>
</evidence>
<evidence type="ECO:0000256" key="8">
    <source>
        <dbReference type="ARBA" id="ARBA00022723"/>
    </source>
</evidence>
<dbReference type="OrthoDB" id="675023at2759"/>
<feature type="binding site" evidence="17">
    <location>
        <position position="186"/>
    </location>
    <ligand>
        <name>Mn(2+)</name>
        <dbReference type="ChEBI" id="CHEBI:29035"/>
    </ligand>
</feature>
<keyword evidence="8 17" id="KW-0479">Metal-binding</keyword>
<dbReference type="FunFam" id="3.90.550.10:FF:000044">
    <property type="entry name" value="Galactosylgalactosylxylosylprotein 3-beta-glucuronosyltransferase"/>
    <property type="match status" value="1"/>
</dbReference>
<evidence type="ECO:0000256" key="18">
    <source>
        <dbReference type="RuleBase" id="RU363127"/>
    </source>
</evidence>
<evidence type="ECO:0000256" key="6">
    <source>
        <dbReference type="ARBA" id="ARBA00022679"/>
    </source>
</evidence>
<keyword evidence="13" id="KW-0325">Glycoprotein</keyword>
<name>A0A9P0GFD1_9CUCU</name>
<dbReference type="InterPro" id="IPR005027">
    <property type="entry name" value="Glyco_trans_43"/>
</dbReference>
<dbReference type="Pfam" id="PF03360">
    <property type="entry name" value="Glyco_transf_43"/>
    <property type="match status" value="1"/>
</dbReference>
<evidence type="ECO:0000256" key="7">
    <source>
        <dbReference type="ARBA" id="ARBA00022692"/>
    </source>
</evidence>
<keyword evidence="12" id="KW-0472">Membrane</keyword>
<feature type="active site" description="Proton donor/acceptor" evidence="16">
    <location>
        <position position="269"/>
    </location>
</feature>
<dbReference type="CDD" id="cd00218">
    <property type="entry name" value="GlcAT-I"/>
    <property type="match status" value="1"/>
</dbReference>
<evidence type="ECO:0000256" key="17">
    <source>
        <dbReference type="PIRSR" id="PIRSR605027-3"/>
    </source>
</evidence>
<comment type="cofactor">
    <cofactor evidence="1 17 18">
        <name>Mn(2+)</name>
        <dbReference type="ChEBI" id="CHEBI:29035"/>
    </cofactor>
</comment>
<dbReference type="GO" id="GO:0015018">
    <property type="term" value="F:galactosylgalactosylxylosylprotein 3-beta-glucuronosyltransferase activity"/>
    <property type="evidence" value="ECO:0007669"/>
    <property type="project" value="UniProtKB-UniRule"/>
</dbReference>
<keyword evidence="11 18" id="KW-0333">Golgi apparatus</keyword>
<comment type="subcellular location">
    <subcellularLocation>
        <location evidence="2 18">Golgi apparatus membrane</location>
        <topology evidence="2 18">Single-pass type II membrane protein</topology>
    </subcellularLocation>
</comment>
<keyword evidence="6 18" id="KW-0808">Transferase</keyword>
<dbReference type="SUPFAM" id="SSF53448">
    <property type="entry name" value="Nucleotide-diphospho-sugar transferases"/>
    <property type="match status" value="1"/>
</dbReference>
<gene>
    <name evidence="19" type="ORF">PSYICH_LOCUS13544</name>
</gene>
<comment type="similarity">
    <text evidence="4 18">Belongs to the glycosyltransferase 43 family.</text>
</comment>
<organism evidence="19 20">
    <name type="scientific">Psylliodes chrysocephalus</name>
    <dbReference type="NCBI Taxonomy" id="3402493"/>
    <lineage>
        <taxon>Eukaryota</taxon>
        <taxon>Metazoa</taxon>
        <taxon>Ecdysozoa</taxon>
        <taxon>Arthropoda</taxon>
        <taxon>Hexapoda</taxon>
        <taxon>Insecta</taxon>
        <taxon>Pterygota</taxon>
        <taxon>Neoptera</taxon>
        <taxon>Endopterygota</taxon>
        <taxon>Coleoptera</taxon>
        <taxon>Polyphaga</taxon>
        <taxon>Cucujiformia</taxon>
        <taxon>Chrysomeloidea</taxon>
        <taxon>Chrysomelidae</taxon>
        <taxon>Galerucinae</taxon>
        <taxon>Alticini</taxon>
        <taxon>Psylliodes</taxon>
    </lineage>
</organism>
<evidence type="ECO:0000256" key="3">
    <source>
        <dbReference type="ARBA" id="ARBA00004922"/>
    </source>
</evidence>
<evidence type="ECO:0000256" key="13">
    <source>
        <dbReference type="ARBA" id="ARBA00023180"/>
    </source>
</evidence>
<dbReference type="AlphaFoldDB" id="A0A9P0GFD1"/>
<evidence type="ECO:0000256" key="12">
    <source>
        <dbReference type="ARBA" id="ARBA00023136"/>
    </source>
</evidence>
<evidence type="ECO:0000256" key="15">
    <source>
        <dbReference type="ARBA" id="ARBA00047979"/>
    </source>
</evidence>
<dbReference type="GO" id="GO:0046872">
    <property type="term" value="F:metal ion binding"/>
    <property type="evidence" value="ECO:0007669"/>
    <property type="project" value="UniProtKB-KW"/>
</dbReference>
<dbReference type="EC" id="2.4.1.135" evidence="5 18"/>
<evidence type="ECO:0000256" key="9">
    <source>
        <dbReference type="ARBA" id="ARBA00022968"/>
    </source>
</evidence>
<evidence type="ECO:0000256" key="16">
    <source>
        <dbReference type="PIRSR" id="PIRSR605027-1"/>
    </source>
</evidence>
<keyword evidence="14 17" id="KW-0464">Manganese</keyword>
<evidence type="ECO:0000256" key="4">
    <source>
        <dbReference type="ARBA" id="ARBA00007706"/>
    </source>
</evidence>
<evidence type="ECO:0000256" key="2">
    <source>
        <dbReference type="ARBA" id="ARBA00004323"/>
    </source>
</evidence>
<keyword evidence="20" id="KW-1185">Reference proteome</keyword>
<accession>A0A9P0GFD1</accession>
<dbReference type="EMBL" id="OV651819">
    <property type="protein sequence ID" value="CAH1113795.1"/>
    <property type="molecule type" value="Genomic_DNA"/>
</dbReference>
<dbReference type="InterPro" id="IPR029044">
    <property type="entry name" value="Nucleotide-diphossugar_trans"/>
</dbReference>
<dbReference type="Proteomes" id="UP001153636">
    <property type="component" value="Chromosome 7"/>
</dbReference>
<keyword evidence="10" id="KW-1133">Transmembrane helix</keyword>
<protein>
    <recommendedName>
        <fullName evidence="5 18">Galactosylgalactosylxylosylprotein 3-beta-glucuronosyltransferase</fullName>
        <ecNumber evidence="5 18">2.4.1.135</ecNumber>
    </recommendedName>
</protein>
<keyword evidence="9 18" id="KW-0735">Signal-anchor</keyword>
<comment type="pathway">
    <text evidence="3 18">Protein modification; protein glycosylation.</text>
</comment>
<evidence type="ECO:0000256" key="1">
    <source>
        <dbReference type="ARBA" id="ARBA00001936"/>
    </source>
</evidence>
<dbReference type="GO" id="GO:0000139">
    <property type="term" value="C:Golgi membrane"/>
    <property type="evidence" value="ECO:0007669"/>
    <property type="project" value="UniProtKB-SubCell"/>
</dbReference>
<comment type="catalytic activity">
    <reaction evidence="15 18">
        <text>3-O-(beta-D-galactosyl-(1-&gt;3)-beta-D-galactosyl-(1-&gt;4)-beta-D-xylosyl)-L-seryl-[protein] + UDP-alpha-D-glucuronate = 3-O-(beta-D-GlcA-(1-&gt;3)-beta-D-Gal-(1-&gt;3)-beta-D-Gal-(1-&gt;4)-beta-D-Xyl)-L-seryl-[protein] + UDP + H(+)</text>
        <dbReference type="Rhea" id="RHEA:24168"/>
        <dbReference type="Rhea" id="RHEA-COMP:12571"/>
        <dbReference type="Rhea" id="RHEA-COMP:12573"/>
        <dbReference type="ChEBI" id="CHEBI:15378"/>
        <dbReference type="ChEBI" id="CHEBI:58052"/>
        <dbReference type="ChEBI" id="CHEBI:58223"/>
        <dbReference type="ChEBI" id="CHEBI:132090"/>
        <dbReference type="ChEBI" id="CHEBI:132093"/>
        <dbReference type="EC" id="2.4.1.135"/>
    </reaction>
</comment>
<dbReference type="GO" id="GO:0050650">
    <property type="term" value="P:chondroitin sulfate proteoglycan biosynthetic process"/>
    <property type="evidence" value="ECO:0007669"/>
    <property type="project" value="TreeGrafter"/>
</dbReference>
<evidence type="ECO:0000256" key="5">
    <source>
        <dbReference type="ARBA" id="ARBA00012641"/>
    </source>
</evidence>
<sequence length="314" mass="36156">MSTLMANLENPIENKMTIRRKYTMCAKAFLLLIFCLLLTQQIASRLPNLGEPQIYLVTPMYKTFTGLNPEIVSNLERSEESLMIYVITPTYKRPEQIPELTRLSHTLRLVKNITWLVIDDAESKSSVVEKLLNKSGIRYEYMLAPMPNEFRSNKKYLPRGVSNRNKGITWIRNNAKTGIIYFADDDNTYDLKLFEEIRKTKKISMFPVGLVTHLGLSTPIVKNCTFIGFYDGYYAGRKYPVDFAGFAISVEFLLKSPNATIPFKAGYEEDLFLKRLLPFSFGDIELLASCCTEILVWHTQTKKNHPTRKTTMIK</sequence>
<evidence type="ECO:0000256" key="10">
    <source>
        <dbReference type="ARBA" id="ARBA00022989"/>
    </source>
</evidence>
<evidence type="ECO:0000313" key="20">
    <source>
        <dbReference type="Proteomes" id="UP001153636"/>
    </source>
</evidence>
<dbReference type="Gene3D" id="3.90.550.10">
    <property type="entry name" value="Spore Coat Polysaccharide Biosynthesis Protein SpsA, Chain A"/>
    <property type="match status" value="1"/>
</dbReference>
<evidence type="ECO:0000256" key="14">
    <source>
        <dbReference type="ARBA" id="ARBA00023211"/>
    </source>
</evidence>
<reference evidence="19" key="1">
    <citation type="submission" date="2022-01" db="EMBL/GenBank/DDBJ databases">
        <authorList>
            <person name="King R."/>
        </authorList>
    </citation>
    <scope>NUCLEOTIDE SEQUENCE</scope>
</reference>
<dbReference type="PANTHER" id="PTHR10896:SF50">
    <property type="entry name" value="GALACTOSYLGALACTOSYLXYLOSYLPROTEIN 3-BETA-GLUCURONOSYLTRANSFERASE P"/>
    <property type="match status" value="1"/>
</dbReference>
<keyword evidence="7" id="KW-0812">Transmembrane</keyword>
<proteinExistence type="inferred from homology"/>